<dbReference type="Pfam" id="PF03358">
    <property type="entry name" value="FMN_red"/>
    <property type="match status" value="1"/>
</dbReference>
<comment type="caution">
    <text evidence="3">The sequence shown here is derived from an EMBL/GenBank/DDBJ whole genome shotgun (WGS) entry which is preliminary data.</text>
</comment>
<dbReference type="InterPro" id="IPR029039">
    <property type="entry name" value="Flavoprotein-like_sf"/>
</dbReference>
<keyword evidence="3" id="KW-0560">Oxidoreductase</keyword>
<dbReference type="InterPro" id="IPR005025">
    <property type="entry name" value="FMN_Rdtase-like_dom"/>
</dbReference>
<dbReference type="PANTHER" id="PTHR30543:SF21">
    <property type="entry name" value="NAD(P)H-DEPENDENT FMN REDUCTASE LOT6"/>
    <property type="match status" value="1"/>
</dbReference>
<dbReference type="PANTHER" id="PTHR30543">
    <property type="entry name" value="CHROMATE REDUCTASE"/>
    <property type="match status" value="1"/>
</dbReference>
<accession>A0ABW0K9M1</accession>
<evidence type="ECO:0000259" key="2">
    <source>
        <dbReference type="Pfam" id="PF03358"/>
    </source>
</evidence>
<proteinExistence type="inferred from homology"/>
<dbReference type="EC" id="1.-.-.-" evidence="3"/>
<feature type="domain" description="NADPH-dependent FMN reductase-like" evidence="2">
    <location>
        <begin position="2"/>
        <end position="142"/>
    </location>
</feature>
<keyword evidence="4" id="KW-1185">Reference proteome</keyword>
<gene>
    <name evidence="3" type="ORF">ACFPOG_14605</name>
</gene>
<dbReference type="EMBL" id="JBHSMJ010000020">
    <property type="protein sequence ID" value="MFC5449497.1"/>
    <property type="molecule type" value="Genomic_DNA"/>
</dbReference>
<reference evidence="4" key="1">
    <citation type="journal article" date="2019" name="Int. J. Syst. Evol. Microbiol.">
        <title>The Global Catalogue of Microorganisms (GCM) 10K type strain sequencing project: providing services to taxonomists for standard genome sequencing and annotation.</title>
        <authorList>
            <consortium name="The Broad Institute Genomics Platform"/>
            <consortium name="The Broad Institute Genome Sequencing Center for Infectious Disease"/>
            <person name="Wu L."/>
            <person name="Ma J."/>
        </authorList>
    </citation>
    <scope>NUCLEOTIDE SEQUENCE [LARGE SCALE GENOMIC DNA]</scope>
    <source>
        <strain evidence="4">KACC 11904</strain>
    </source>
</reference>
<organism evidence="3 4">
    <name type="scientific">Paenibacillus aestuarii</name>
    <dbReference type="NCBI Taxonomy" id="516965"/>
    <lineage>
        <taxon>Bacteria</taxon>
        <taxon>Bacillati</taxon>
        <taxon>Bacillota</taxon>
        <taxon>Bacilli</taxon>
        <taxon>Bacillales</taxon>
        <taxon>Paenibacillaceae</taxon>
        <taxon>Paenibacillus</taxon>
    </lineage>
</organism>
<dbReference type="Proteomes" id="UP001596044">
    <property type="component" value="Unassembled WGS sequence"/>
</dbReference>
<dbReference type="InterPro" id="IPR050712">
    <property type="entry name" value="NAD(P)H-dep_reductase"/>
</dbReference>
<evidence type="ECO:0000313" key="4">
    <source>
        <dbReference type="Proteomes" id="UP001596044"/>
    </source>
</evidence>
<comment type="similarity">
    <text evidence="1">Belongs to the azoreductase type 2 family.</text>
</comment>
<protein>
    <submittedName>
        <fullName evidence="3">NADPH-dependent FMN reductase</fullName>
        <ecNumber evidence="3">1.-.-.-</ecNumber>
    </submittedName>
</protein>
<sequence>MMNIVILAGSNRKEATSTRLSEYIQALMVQKGKQVQLIDLYQTPVPFYSPDEGYHNHPGLANLKKSMLEADAIVLATPEYHSSISGVLKNALDHLSKDHFGGKVVLSVSSSGGAIAVSSLTQLQTIVRNLHGINCPEWISIGGDQRKSFSTPVAETIQPDVEKRVKHVVDAFLQLAGQMSKTKAH</sequence>
<dbReference type="SUPFAM" id="SSF52218">
    <property type="entry name" value="Flavoproteins"/>
    <property type="match status" value="1"/>
</dbReference>
<dbReference type="RefSeq" id="WP_377525084.1">
    <property type="nucleotide sequence ID" value="NZ_JAQFVF010000014.1"/>
</dbReference>
<evidence type="ECO:0000313" key="3">
    <source>
        <dbReference type="EMBL" id="MFC5449497.1"/>
    </source>
</evidence>
<dbReference type="GO" id="GO:0016491">
    <property type="term" value="F:oxidoreductase activity"/>
    <property type="evidence" value="ECO:0007669"/>
    <property type="project" value="UniProtKB-KW"/>
</dbReference>
<name>A0ABW0K9M1_9BACL</name>
<evidence type="ECO:0000256" key="1">
    <source>
        <dbReference type="ARBA" id="ARBA00009428"/>
    </source>
</evidence>
<dbReference type="Gene3D" id="3.40.50.360">
    <property type="match status" value="1"/>
</dbReference>